<evidence type="ECO:0000313" key="3">
    <source>
        <dbReference type="Proteomes" id="UP000317180"/>
    </source>
</evidence>
<dbReference type="SMART" id="SM00530">
    <property type="entry name" value="HTH_XRE"/>
    <property type="match status" value="1"/>
</dbReference>
<keyword evidence="3" id="KW-1185">Reference proteome</keyword>
<evidence type="ECO:0000259" key="1">
    <source>
        <dbReference type="PROSITE" id="PS50943"/>
    </source>
</evidence>
<dbReference type="GeneID" id="82813982"/>
<organism evidence="2 3">
    <name type="scientific">Brevibacillus agri</name>
    <dbReference type="NCBI Taxonomy" id="51101"/>
    <lineage>
        <taxon>Bacteria</taxon>
        <taxon>Bacillati</taxon>
        <taxon>Bacillota</taxon>
        <taxon>Bacilli</taxon>
        <taxon>Bacillales</taxon>
        <taxon>Paenibacillaceae</taxon>
        <taxon>Brevibacillus</taxon>
    </lineage>
</organism>
<proteinExistence type="predicted"/>
<dbReference type="SUPFAM" id="SSF47413">
    <property type="entry name" value="lambda repressor-like DNA-binding domains"/>
    <property type="match status" value="1"/>
</dbReference>
<dbReference type="InterPro" id="IPR001387">
    <property type="entry name" value="Cro/C1-type_HTH"/>
</dbReference>
<accession>A0ABQ0SXT2</accession>
<evidence type="ECO:0000313" key="2">
    <source>
        <dbReference type="EMBL" id="GED28764.1"/>
    </source>
</evidence>
<dbReference type="Pfam" id="PF01381">
    <property type="entry name" value="HTH_3"/>
    <property type="match status" value="1"/>
</dbReference>
<dbReference type="PROSITE" id="PS50943">
    <property type="entry name" value="HTH_CROC1"/>
    <property type="match status" value="1"/>
</dbReference>
<comment type="caution">
    <text evidence="2">The sequence shown here is derived from an EMBL/GenBank/DDBJ whole genome shotgun (WGS) entry which is preliminary data.</text>
</comment>
<sequence length="123" mass="14293">MRLQEPLQRSLRSEIEKIQKQYGYTLSKLSALSGINHGHLSDILRGNRAMTIRQLDALATAFEQPPGWLYELYPDECFAKERVSRPRVIPYLIRCAEIGRQDCIQPIVSKLLDEQKMWISSFQ</sequence>
<dbReference type="Gene3D" id="1.10.260.40">
    <property type="entry name" value="lambda repressor-like DNA-binding domains"/>
    <property type="match status" value="1"/>
</dbReference>
<dbReference type="InterPro" id="IPR010982">
    <property type="entry name" value="Lambda_DNA-bd_dom_sf"/>
</dbReference>
<feature type="domain" description="HTH cro/C1-type" evidence="1">
    <location>
        <begin position="15"/>
        <end position="69"/>
    </location>
</feature>
<gene>
    <name evidence="2" type="ORF">BAG01nite_48660</name>
</gene>
<dbReference type="RefSeq" id="WP_241752897.1">
    <property type="nucleotide sequence ID" value="NZ_BJOD01000103.1"/>
</dbReference>
<protein>
    <recommendedName>
        <fullName evidence="1">HTH cro/C1-type domain-containing protein</fullName>
    </recommendedName>
</protein>
<dbReference type="EMBL" id="BJOD01000103">
    <property type="protein sequence ID" value="GED28764.1"/>
    <property type="molecule type" value="Genomic_DNA"/>
</dbReference>
<name>A0ABQ0SXT2_9BACL</name>
<reference evidence="2 3" key="1">
    <citation type="submission" date="2019-06" db="EMBL/GenBank/DDBJ databases">
        <title>Whole genome shotgun sequence of Brevibacillus agri NBRC 15538.</title>
        <authorList>
            <person name="Hosoyama A."/>
            <person name="Uohara A."/>
            <person name="Ohji S."/>
            <person name="Ichikawa N."/>
        </authorList>
    </citation>
    <scope>NUCLEOTIDE SEQUENCE [LARGE SCALE GENOMIC DNA]</scope>
    <source>
        <strain evidence="2 3">NBRC 15538</strain>
    </source>
</reference>
<dbReference type="Proteomes" id="UP000317180">
    <property type="component" value="Unassembled WGS sequence"/>
</dbReference>